<sequence>MSCCVHQANQEVLRSCQSSDSSVATKSLTSCPAIGWTQTDIISAERHAIRVFRLKFGAICVTCLPNLWQRTKHTIHSRICVSIERPIGLQQTMSDNNSVGSSGSDASDTSAVNFFELIPNEIIETIVSQRAVRYEDLCRLSRVSKRFRDVIDRNGDLWRKKFRHQWPQLWPQLWPKTCRNRPEDMPSAIVDWHGLVADRHLIGRHVRREVCRLGEDHYSDEELSNESFKAFLHYNDDNSRRHCPQLTTHLTNLFQINELEVLLGDGDDRKNLTVKYYSLKVLRFLRHHSLKRQWIQYMASDVESRDYFYGSLMISSWFQLNKTVNEDHYRRQIELMSQMTVDEVVLKYPTNAIIRDNGAQCLSDSEANALNESKWCSKDCKQILFCMNEVLFSQLGFVSNDEDYYDMNNSFMDKVIDNRLGIPITYCILYQTIAAKLGVKTFGVNFPHHFILKWKQFDHESESNRWAYIDVYRSGQLLSPSSSLFQNHSDVDVECLAVCTPREVFCRMCRNLVEIGRQQEISSEGLICLRNALELLCILAPDENEPQLLLSRVYLHLNINLEDVNEMLQKISERDPNSIGVVMFLRQSVTSQLSAKRNGGATARKTCAKRRKDNNDIKYAVGMIMSHIKYNYRCVIYGWDSKCAASRDWIYQMGVYNLPNKDKQPFYNVLVEDGSTRYAAQENLEPCAEPLEVRHPEIGKYFKEFADTHYKPNEQKAEEYPDDEEAIDIICRVFLIVLILPFSNAFMENFGNVFGQMGDSLNGFVDSLYNNVDSWADHIIQHAKDEDCQHICPHMKTPVQNKSFEFIPKGCKTFGIKVDNHFQNIPIKESDLPIKEMGNCCNEHQKCYHKCGSVKNDCDDQLNECFMKKCKETQKEDTLLKGCRTATKLLMMSFLTFGCKSFKDAQKEACVCLASDEL</sequence>
<dbReference type="Proteomes" id="UP000728032">
    <property type="component" value="Unassembled WGS sequence"/>
</dbReference>
<dbReference type="SMART" id="SM00256">
    <property type="entry name" value="FBOX"/>
    <property type="match status" value="1"/>
</dbReference>
<dbReference type="Pfam" id="PF12937">
    <property type="entry name" value="F-box-like"/>
    <property type="match status" value="1"/>
</dbReference>
<dbReference type="Gene3D" id="2.30.30.390">
    <property type="entry name" value="Hemimethylated DNA-binding domain"/>
    <property type="match status" value="1"/>
</dbReference>
<dbReference type="GO" id="GO:0005509">
    <property type="term" value="F:calcium ion binding"/>
    <property type="evidence" value="ECO:0007669"/>
    <property type="project" value="InterPro"/>
</dbReference>
<dbReference type="GO" id="GO:0050482">
    <property type="term" value="P:arachidonate secretion"/>
    <property type="evidence" value="ECO:0007669"/>
    <property type="project" value="InterPro"/>
</dbReference>
<dbReference type="PANTHER" id="PTHR31350">
    <property type="entry name" value="SI:DKEY-261L7.2"/>
    <property type="match status" value="1"/>
</dbReference>
<evidence type="ECO:0000259" key="1">
    <source>
        <dbReference type="PROSITE" id="PS50181"/>
    </source>
</evidence>
<name>A0A7R9LGR2_9ACAR</name>
<dbReference type="PANTHER" id="PTHR31350:SF21">
    <property type="entry name" value="F-BOX ONLY PROTEIN 21"/>
    <property type="match status" value="1"/>
</dbReference>
<dbReference type="InterPro" id="IPR011722">
    <property type="entry name" value="Hemimethylated_DNA-bd_dom"/>
</dbReference>
<dbReference type="GO" id="GO:0005576">
    <property type="term" value="C:extracellular region"/>
    <property type="evidence" value="ECO:0007669"/>
    <property type="project" value="InterPro"/>
</dbReference>
<evidence type="ECO:0000313" key="3">
    <source>
        <dbReference type="Proteomes" id="UP000728032"/>
    </source>
</evidence>
<feature type="domain" description="F-box" evidence="1">
    <location>
        <begin position="112"/>
        <end position="161"/>
    </location>
</feature>
<dbReference type="Pfam" id="PF06951">
    <property type="entry name" value="PLA2G12"/>
    <property type="match status" value="1"/>
</dbReference>
<dbReference type="Pfam" id="PF08755">
    <property type="entry name" value="YccV-like"/>
    <property type="match status" value="1"/>
</dbReference>
<dbReference type="EMBL" id="CAJPVJ010000538">
    <property type="protein sequence ID" value="CAG2162794.1"/>
    <property type="molecule type" value="Genomic_DNA"/>
</dbReference>
<dbReference type="SUPFAM" id="SSF48619">
    <property type="entry name" value="Phospholipase A2, PLA2"/>
    <property type="match status" value="1"/>
</dbReference>
<reference evidence="2" key="1">
    <citation type="submission" date="2020-11" db="EMBL/GenBank/DDBJ databases">
        <authorList>
            <person name="Tran Van P."/>
        </authorList>
    </citation>
    <scope>NUCLEOTIDE SEQUENCE</scope>
</reference>
<dbReference type="SUPFAM" id="SSF141255">
    <property type="entry name" value="YccV-like"/>
    <property type="match status" value="1"/>
</dbReference>
<accession>A0A7R9LGR2</accession>
<keyword evidence="3" id="KW-1185">Reference proteome</keyword>
<dbReference type="PROSITE" id="PS50181">
    <property type="entry name" value="FBOX"/>
    <property type="match status" value="1"/>
</dbReference>
<dbReference type="GO" id="GO:0006644">
    <property type="term" value="P:phospholipid metabolic process"/>
    <property type="evidence" value="ECO:0007669"/>
    <property type="project" value="InterPro"/>
</dbReference>
<dbReference type="NCBIfam" id="TIGR02097">
    <property type="entry name" value="yccV"/>
    <property type="match status" value="1"/>
</dbReference>
<dbReference type="OrthoDB" id="28868at2759"/>
<dbReference type="SUPFAM" id="SSF81383">
    <property type="entry name" value="F-box domain"/>
    <property type="match status" value="1"/>
</dbReference>
<dbReference type="AlphaFoldDB" id="A0A7R9LGR2"/>
<dbReference type="GO" id="GO:0004623">
    <property type="term" value="F:phospholipase A2 activity"/>
    <property type="evidence" value="ECO:0007669"/>
    <property type="project" value="InterPro"/>
</dbReference>
<proteinExistence type="predicted"/>
<dbReference type="InterPro" id="IPR032698">
    <property type="entry name" value="SirB1_N"/>
</dbReference>
<dbReference type="InterPro" id="IPR036047">
    <property type="entry name" value="F-box-like_dom_sf"/>
</dbReference>
<dbReference type="Pfam" id="PF13369">
    <property type="entry name" value="Transglut_core2"/>
    <property type="match status" value="1"/>
</dbReference>
<dbReference type="InterPro" id="IPR001810">
    <property type="entry name" value="F-box_dom"/>
</dbReference>
<dbReference type="InterPro" id="IPR010711">
    <property type="entry name" value="PLA2G12"/>
</dbReference>
<dbReference type="GO" id="GO:0003677">
    <property type="term" value="F:DNA binding"/>
    <property type="evidence" value="ECO:0007669"/>
    <property type="project" value="InterPro"/>
</dbReference>
<dbReference type="InterPro" id="IPR036623">
    <property type="entry name" value="Hemimethylated_DNA-bd_sf"/>
</dbReference>
<evidence type="ECO:0000313" key="2">
    <source>
        <dbReference type="EMBL" id="CAD7640090.1"/>
    </source>
</evidence>
<dbReference type="GO" id="GO:0016042">
    <property type="term" value="P:lipid catabolic process"/>
    <property type="evidence" value="ECO:0007669"/>
    <property type="project" value="InterPro"/>
</dbReference>
<dbReference type="Gene3D" id="1.20.1280.50">
    <property type="match status" value="1"/>
</dbReference>
<protein>
    <recommendedName>
        <fullName evidence="1">F-box domain-containing protein</fullName>
    </recommendedName>
</protein>
<dbReference type="EMBL" id="OC915363">
    <property type="protein sequence ID" value="CAD7640090.1"/>
    <property type="molecule type" value="Genomic_DNA"/>
</dbReference>
<dbReference type="SMART" id="SM00992">
    <property type="entry name" value="YccV-like"/>
    <property type="match status" value="1"/>
</dbReference>
<organism evidence="2">
    <name type="scientific">Oppiella nova</name>
    <dbReference type="NCBI Taxonomy" id="334625"/>
    <lineage>
        <taxon>Eukaryota</taxon>
        <taxon>Metazoa</taxon>
        <taxon>Ecdysozoa</taxon>
        <taxon>Arthropoda</taxon>
        <taxon>Chelicerata</taxon>
        <taxon>Arachnida</taxon>
        <taxon>Acari</taxon>
        <taxon>Acariformes</taxon>
        <taxon>Sarcoptiformes</taxon>
        <taxon>Oribatida</taxon>
        <taxon>Brachypylina</taxon>
        <taxon>Oppioidea</taxon>
        <taxon>Oppiidae</taxon>
        <taxon>Oppiella</taxon>
    </lineage>
</organism>
<gene>
    <name evidence="2" type="ORF">ONB1V03_LOCUS2383</name>
</gene>
<dbReference type="InterPro" id="IPR036444">
    <property type="entry name" value="PLipase_A2_dom_sf"/>
</dbReference>